<dbReference type="PANTHER" id="PTHR43065">
    <property type="entry name" value="SENSOR HISTIDINE KINASE"/>
    <property type="match status" value="1"/>
</dbReference>
<dbReference type="Pfam" id="PF02518">
    <property type="entry name" value="HATPase_c"/>
    <property type="match status" value="1"/>
</dbReference>
<keyword evidence="3 4" id="KW-0597">Phosphoprotein</keyword>
<dbReference type="Gene3D" id="1.10.287.130">
    <property type="match status" value="1"/>
</dbReference>
<reference evidence="10" key="1">
    <citation type="journal article" date="2019" name="Int. J. Syst. Evol. Microbiol.">
        <title>The Global Catalogue of Microorganisms (GCM) 10K type strain sequencing project: providing services to taxonomists for standard genome sequencing and annotation.</title>
        <authorList>
            <consortium name="The Broad Institute Genomics Platform"/>
            <consortium name="The Broad Institute Genome Sequencing Center for Infectious Disease"/>
            <person name="Wu L."/>
            <person name="Ma J."/>
        </authorList>
    </citation>
    <scope>NUCLEOTIDE SEQUENCE [LARGE SCALE GENOMIC DNA]</scope>
    <source>
        <strain evidence="10">KCTC 42644</strain>
    </source>
</reference>
<dbReference type="EC" id="2.7.13.3" evidence="2"/>
<feature type="transmembrane region" description="Helical" evidence="6">
    <location>
        <begin position="153"/>
        <end position="173"/>
    </location>
</feature>
<evidence type="ECO:0000256" key="6">
    <source>
        <dbReference type="SAM" id="Phobius"/>
    </source>
</evidence>
<dbReference type="InterPro" id="IPR001789">
    <property type="entry name" value="Sig_transdc_resp-reg_receiver"/>
</dbReference>
<keyword evidence="6" id="KW-1133">Transmembrane helix</keyword>
<dbReference type="InterPro" id="IPR036097">
    <property type="entry name" value="HisK_dim/P_sf"/>
</dbReference>
<dbReference type="SMART" id="SM00387">
    <property type="entry name" value="HATPase_c"/>
    <property type="match status" value="1"/>
</dbReference>
<evidence type="ECO:0000256" key="3">
    <source>
        <dbReference type="ARBA" id="ARBA00022553"/>
    </source>
</evidence>
<dbReference type="CDD" id="cd00082">
    <property type="entry name" value="HisKA"/>
    <property type="match status" value="1"/>
</dbReference>
<dbReference type="Pfam" id="PF17152">
    <property type="entry name" value="CHASE8"/>
    <property type="match status" value="1"/>
</dbReference>
<dbReference type="Proteomes" id="UP001595615">
    <property type="component" value="Unassembled WGS sequence"/>
</dbReference>
<keyword evidence="6" id="KW-0472">Membrane</keyword>
<feature type="modified residue" description="4-aspartylphosphate" evidence="4">
    <location>
        <position position="498"/>
    </location>
</feature>
<evidence type="ECO:0000259" key="8">
    <source>
        <dbReference type="PROSITE" id="PS50110"/>
    </source>
</evidence>
<evidence type="ECO:0000313" key="9">
    <source>
        <dbReference type="EMBL" id="MFC3711925.1"/>
    </source>
</evidence>
<accession>A0ABV7X709</accession>
<evidence type="ECO:0000313" key="10">
    <source>
        <dbReference type="Proteomes" id="UP001595615"/>
    </source>
</evidence>
<name>A0ABV7X709_9SPHN</name>
<dbReference type="InterPro" id="IPR003594">
    <property type="entry name" value="HATPase_dom"/>
</dbReference>
<proteinExistence type="predicted"/>
<dbReference type="SMART" id="SM00388">
    <property type="entry name" value="HisKA"/>
    <property type="match status" value="1"/>
</dbReference>
<dbReference type="SMART" id="SM00448">
    <property type="entry name" value="REC"/>
    <property type="match status" value="1"/>
</dbReference>
<keyword evidence="5" id="KW-0175">Coiled coil</keyword>
<evidence type="ECO:0000256" key="4">
    <source>
        <dbReference type="PROSITE-ProRule" id="PRU00169"/>
    </source>
</evidence>
<dbReference type="PRINTS" id="PR00344">
    <property type="entry name" value="BCTRLSENSOR"/>
</dbReference>
<evidence type="ECO:0000256" key="2">
    <source>
        <dbReference type="ARBA" id="ARBA00012438"/>
    </source>
</evidence>
<evidence type="ECO:0000256" key="1">
    <source>
        <dbReference type="ARBA" id="ARBA00000085"/>
    </source>
</evidence>
<dbReference type="Pfam" id="PF00512">
    <property type="entry name" value="HisKA"/>
    <property type="match status" value="1"/>
</dbReference>
<feature type="domain" description="Histidine kinase" evidence="7">
    <location>
        <begin position="210"/>
        <end position="427"/>
    </location>
</feature>
<evidence type="ECO:0000259" key="7">
    <source>
        <dbReference type="PROSITE" id="PS50109"/>
    </source>
</evidence>
<organism evidence="9 10">
    <name type="scientific">Sphingoaurantiacus capsulatus</name>
    <dbReference type="NCBI Taxonomy" id="1771310"/>
    <lineage>
        <taxon>Bacteria</taxon>
        <taxon>Pseudomonadati</taxon>
        <taxon>Pseudomonadota</taxon>
        <taxon>Alphaproteobacteria</taxon>
        <taxon>Sphingomonadales</taxon>
        <taxon>Sphingosinicellaceae</taxon>
        <taxon>Sphingoaurantiacus</taxon>
    </lineage>
</organism>
<comment type="caution">
    <text evidence="9">The sequence shown here is derived from an EMBL/GenBank/DDBJ whole genome shotgun (WGS) entry which is preliminary data.</text>
</comment>
<dbReference type="PROSITE" id="PS50109">
    <property type="entry name" value="HIS_KIN"/>
    <property type="match status" value="1"/>
</dbReference>
<comment type="catalytic activity">
    <reaction evidence="1">
        <text>ATP + protein L-histidine = ADP + protein N-phospho-L-histidine.</text>
        <dbReference type="EC" id="2.7.13.3"/>
    </reaction>
</comment>
<gene>
    <name evidence="9" type="ORF">ACFOMD_05045</name>
</gene>
<feature type="transmembrane region" description="Helical" evidence="6">
    <location>
        <begin position="12"/>
        <end position="31"/>
    </location>
</feature>
<dbReference type="SUPFAM" id="SSF52172">
    <property type="entry name" value="CheY-like"/>
    <property type="match status" value="1"/>
</dbReference>
<dbReference type="SUPFAM" id="SSF55874">
    <property type="entry name" value="ATPase domain of HSP90 chaperone/DNA topoisomerase II/histidine kinase"/>
    <property type="match status" value="1"/>
</dbReference>
<dbReference type="InterPro" id="IPR004358">
    <property type="entry name" value="Sig_transdc_His_kin-like_C"/>
</dbReference>
<dbReference type="Pfam" id="PF00072">
    <property type="entry name" value="Response_reg"/>
    <property type="match status" value="1"/>
</dbReference>
<dbReference type="InterPro" id="IPR011006">
    <property type="entry name" value="CheY-like_superfamily"/>
</dbReference>
<dbReference type="InterPro" id="IPR005467">
    <property type="entry name" value="His_kinase_dom"/>
</dbReference>
<dbReference type="PROSITE" id="PS50110">
    <property type="entry name" value="RESPONSE_REGULATORY"/>
    <property type="match status" value="1"/>
</dbReference>
<dbReference type="PANTHER" id="PTHR43065:SF49">
    <property type="entry name" value="HISTIDINE KINASE"/>
    <property type="match status" value="1"/>
</dbReference>
<dbReference type="Gene3D" id="3.40.50.2300">
    <property type="match status" value="1"/>
</dbReference>
<dbReference type="InterPro" id="IPR036890">
    <property type="entry name" value="HATPase_C_sf"/>
</dbReference>
<dbReference type="InterPro" id="IPR033417">
    <property type="entry name" value="CHASE8"/>
</dbReference>
<dbReference type="RefSeq" id="WP_380857785.1">
    <property type="nucleotide sequence ID" value="NZ_JBHRXV010000003.1"/>
</dbReference>
<protein>
    <recommendedName>
        <fullName evidence="2">histidine kinase</fullName>
        <ecNumber evidence="2">2.7.13.3</ecNumber>
    </recommendedName>
</protein>
<keyword evidence="6" id="KW-0812">Transmembrane</keyword>
<dbReference type="EMBL" id="JBHRXV010000003">
    <property type="protein sequence ID" value="MFC3711925.1"/>
    <property type="molecule type" value="Genomic_DNA"/>
</dbReference>
<sequence length="571" mass="59427">MRLPDGLRRSPSAVLIGVVLLLLVGFGFTSYSENQFEERSRQEATVQAAMLAASVSAALEFGDASIARENVRSLSANPSIDAAGVYDSAGRGVAGYARDGRPLPISPPVGAGPEGDRLAITVPVTASGEAVGSVYVRTSLEPFAQRLARYGGIMLLAIMGGLVAIVVAVSAAAQRRANAALRAEIAEREAAEERLRQAQKMQAVGQLTGGIAHDFNNLLTPIMGGLEIIATMTAEPRTKSLASNALEAARRGAKLTGQLLAFSRTHRLSTSAVPVNDLIGGMQDLMRHTIGPEIAIKLALDPACGTAQADPNQIENAILNLAINARDAMPDGGTLTLSTARETIADDGELAAGDYVAILIADTGTGMTPEVLARATEPFFTTKEVGKGTGLGLAQVYGVAHQFGGTLRIDSEVGVGTTMRILLPAATTATEAVATAAETPLLDGHGSGDILVIDDDADVRTFLASTLESLGYRVRTADHGEEGLQLLDEDAPDLLMVDYAMPGLNGAEVAKQVREAHPSLPIVFITGHADTEALTEAIGPGAPILHKPFGARDLAAIVERHVSQPQSHAAE</sequence>
<evidence type="ECO:0000256" key="5">
    <source>
        <dbReference type="SAM" id="Coils"/>
    </source>
</evidence>
<feature type="domain" description="Response regulatory" evidence="8">
    <location>
        <begin position="449"/>
        <end position="562"/>
    </location>
</feature>
<dbReference type="CDD" id="cd00156">
    <property type="entry name" value="REC"/>
    <property type="match status" value="1"/>
</dbReference>
<feature type="coiled-coil region" evidence="5">
    <location>
        <begin position="174"/>
        <end position="201"/>
    </location>
</feature>
<dbReference type="SUPFAM" id="SSF47384">
    <property type="entry name" value="Homodimeric domain of signal transducing histidine kinase"/>
    <property type="match status" value="1"/>
</dbReference>
<dbReference type="InterPro" id="IPR003661">
    <property type="entry name" value="HisK_dim/P_dom"/>
</dbReference>
<dbReference type="Gene3D" id="3.30.565.10">
    <property type="entry name" value="Histidine kinase-like ATPase, C-terminal domain"/>
    <property type="match status" value="1"/>
</dbReference>
<keyword evidence="10" id="KW-1185">Reference proteome</keyword>